<keyword evidence="6" id="KW-0539">Nucleus</keyword>
<evidence type="ECO:0000259" key="8">
    <source>
        <dbReference type="PROSITE" id="PS50090"/>
    </source>
</evidence>
<accession>A0AAP0ILS5</accession>
<evidence type="ECO:0000256" key="5">
    <source>
        <dbReference type="ARBA" id="ARBA00023163"/>
    </source>
</evidence>
<dbReference type="PANTHER" id="PTHR47997:SF75">
    <property type="entry name" value="MYB DOMAIN PROTEIN 55"/>
    <property type="match status" value="1"/>
</dbReference>
<dbReference type="GO" id="GO:0005634">
    <property type="term" value="C:nucleus"/>
    <property type="evidence" value="ECO:0007669"/>
    <property type="project" value="UniProtKB-SubCell"/>
</dbReference>
<evidence type="ECO:0000256" key="3">
    <source>
        <dbReference type="ARBA" id="ARBA00023015"/>
    </source>
</evidence>
<reference evidence="10 11" key="1">
    <citation type="submission" date="2024-01" db="EMBL/GenBank/DDBJ databases">
        <title>Genome assemblies of Stephania.</title>
        <authorList>
            <person name="Yang L."/>
        </authorList>
    </citation>
    <scope>NUCLEOTIDE SEQUENCE [LARGE SCALE GENOMIC DNA]</scope>
    <source>
        <strain evidence="10">QJT</strain>
        <tissue evidence="10">Leaf</tissue>
    </source>
</reference>
<dbReference type="GO" id="GO:0003677">
    <property type="term" value="F:DNA binding"/>
    <property type="evidence" value="ECO:0007669"/>
    <property type="project" value="UniProtKB-KW"/>
</dbReference>
<evidence type="ECO:0000313" key="11">
    <source>
        <dbReference type="Proteomes" id="UP001417504"/>
    </source>
</evidence>
<keyword evidence="3" id="KW-0805">Transcription regulation</keyword>
<dbReference type="PROSITE" id="PS50090">
    <property type="entry name" value="MYB_LIKE"/>
    <property type="match status" value="2"/>
</dbReference>
<dbReference type="FunFam" id="1.10.10.60:FF:000268">
    <property type="entry name" value="Transcription factor MYB86"/>
    <property type="match status" value="1"/>
</dbReference>
<evidence type="ECO:0000256" key="7">
    <source>
        <dbReference type="SAM" id="MobiDB-lite"/>
    </source>
</evidence>
<feature type="compositionally biased region" description="Polar residues" evidence="7">
    <location>
        <begin position="132"/>
        <end position="153"/>
    </location>
</feature>
<evidence type="ECO:0000256" key="2">
    <source>
        <dbReference type="ARBA" id="ARBA00022737"/>
    </source>
</evidence>
<feature type="domain" description="HTH myb-type" evidence="9">
    <location>
        <begin position="9"/>
        <end position="61"/>
    </location>
</feature>
<keyword evidence="5" id="KW-0804">Transcription</keyword>
<dbReference type="PANTHER" id="PTHR47997">
    <property type="entry name" value="MYB DOMAIN PROTEIN 55"/>
    <property type="match status" value="1"/>
</dbReference>
<dbReference type="FunFam" id="1.10.10.60:FF:000158">
    <property type="entry name" value="MYB transcription factor"/>
    <property type="match status" value="1"/>
</dbReference>
<sequence length="413" mass="46848">MGRHSCCLKQKLRKGLWSPEEDEKLYNHITRYGVGCWSSVPKQAGLLRCGKSCRLRWINYLRPDLKRGTFSQHEEDLIISLHELLGNRWAQIAARLPGRTDNEIKNFWNSCLKKKLRQQGIDPTTHKPLASEIQSQNGETSCSEGASTQASNHQSILQAEHGGGHREFGDHVNNSYFDGHGLIINQASGAQFLKRPVFDPMSSSVEFESESGLNLMGATTQYESANLLLQHYQNMRLLDEQSRGDYNFTSMPNLTSCDYSSVMETDMISDNSTSRRVNDYALFMNERKECVISNCCNNLDRSTSTTRAADQDHHLFQISNINMLESMFQFDHHHNQQQQQQLYNVNVNVKAEEGIDDEVKLLSSFRGHDHQHEQRHNNVSSSDFIGFPSTSSATLLADDLTGTTSSYGLFEQI</sequence>
<dbReference type="SUPFAM" id="SSF46689">
    <property type="entry name" value="Homeodomain-like"/>
    <property type="match status" value="1"/>
</dbReference>
<dbReference type="InterPro" id="IPR001005">
    <property type="entry name" value="SANT/Myb"/>
</dbReference>
<dbReference type="Proteomes" id="UP001417504">
    <property type="component" value="Unassembled WGS sequence"/>
</dbReference>
<evidence type="ECO:0000259" key="9">
    <source>
        <dbReference type="PROSITE" id="PS51294"/>
    </source>
</evidence>
<keyword evidence="11" id="KW-1185">Reference proteome</keyword>
<dbReference type="InterPro" id="IPR051953">
    <property type="entry name" value="Plant_SW-associated_TFs"/>
</dbReference>
<proteinExistence type="predicted"/>
<dbReference type="PROSITE" id="PS51294">
    <property type="entry name" value="HTH_MYB"/>
    <property type="match status" value="2"/>
</dbReference>
<feature type="domain" description="Myb-like" evidence="8">
    <location>
        <begin position="62"/>
        <end position="112"/>
    </location>
</feature>
<keyword evidence="2" id="KW-0677">Repeat</keyword>
<dbReference type="AlphaFoldDB" id="A0AAP0ILS5"/>
<comment type="subcellular location">
    <subcellularLocation>
        <location evidence="1">Nucleus</location>
    </subcellularLocation>
</comment>
<organism evidence="10 11">
    <name type="scientific">Stephania japonica</name>
    <dbReference type="NCBI Taxonomy" id="461633"/>
    <lineage>
        <taxon>Eukaryota</taxon>
        <taxon>Viridiplantae</taxon>
        <taxon>Streptophyta</taxon>
        <taxon>Embryophyta</taxon>
        <taxon>Tracheophyta</taxon>
        <taxon>Spermatophyta</taxon>
        <taxon>Magnoliopsida</taxon>
        <taxon>Ranunculales</taxon>
        <taxon>Menispermaceae</taxon>
        <taxon>Menispermoideae</taxon>
        <taxon>Cissampelideae</taxon>
        <taxon>Stephania</taxon>
    </lineage>
</organism>
<protein>
    <submittedName>
        <fullName evidence="10">Uncharacterized protein</fullName>
    </submittedName>
</protein>
<feature type="domain" description="HTH myb-type" evidence="9">
    <location>
        <begin position="62"/>
        <end position="116"/>
    </location>
</feature>
<comment type="caution">
    <text evidence="10">The sequence shown here is derived from an EMBL/GenBank/DDBJ whole genome shotgun (WGS) entry which is preliminary data.</text>
</comment>
<dbReference type="CDD" id="cd00167">
    <property type="entry name" value="SANT"/>
    <property type="match status" value="2"/>
</dbReference>
<keyword evidence="4" id="KW-0238">DNA-binding</keyword>
<dbReference type="Pfam" id="PF00249">
    <property type="entry name" value="Myb_DNA-binding"/>
    <property type="match status" value="2"/>
</dbReference>
<dbReference type="EMBL" id="JBBNAE010000006">
    <property type="protein sequence ID" value="KAK9117258.1"/>
    <property type="molecule type" value="Genomic_DNA"/>
</dbReference>
<evidence type="ECO:0000313" key="10">
    <source>
        <dbReference type="EMBL" id="KAK9117258.1"/>
    </source>
</evidence>
<evidence type="ECO:0000256" key="4">
    <source>
        <dbReference type="ARBA" id="ARBA00023125"/>
    </source>
</evidence>
<name>A0AAP0ILS5_9MAGN</name>
<dbReference type="InterPro" id="IPR017930">
    <property type="entry name" value="Myb_dom"/>
</dbReference>
<dbReference type="InterPro" id="IPR009057">
    <property type="entry name" value="Homeodomain-like_sf"/>
</dbReference>
<feature type="domain" description="Myb-like" evidence="8">
    <location>
        <begin position="9"/>
        <end position="61"/>
    </location>
</feature>
<dbReference type="SMART" id="SM00717">
    <property type="entry name" value="SANT"/>
    <property type="match status" value="2"/>
</dbReference>
<feature type="region of interest" description="Disordered" evidence="7">
    <location>
        <begin position="122"/>
        <end position="153"/>
    </location>
</feature>
<gene>
    <name evidence="10" type="ORF">Sjap_016205</name>
</gene>
<evidence type="ECO:0000256" key="1">
    <source>
        <dbReference type="ARBA" id="ARBA00004123"/>
    </source>
</evidence>
<dbReference type="Gene3D" id="1.10.10.60">
    <property type="entry name" value="Homeodomain-like"/>
    <property type="match status" value="2"/>
</dbReference>
<evidence type="ECO:0000256" key="6">
    <source>
        <dbReference type="ARBA" id="ARBA00023242"/>
    </source>
</evidence>